<dbReference type="EMBL" id="CP021130">
    <property type="protein sequence ID" value="AWR87052.1"/>
    <property type="molecule type" value="Genomic_DNA"/>
</dbReference>
<evidence type="ECO:0000313" key="2">
    <source>
        <dbReference type="EMBL" id="AWR87052.1"/>
    </source>
</evidence>
<organism evidence="2 3">
    <name type="scientific">Meiothermus taiwanensis WR-220</name>
    <dbReference type="NCBI Taxonomy" id="1339250"/>
    <lineage>
        <taxon>Bacteria</taxon>
        <taxon>Thermotogati</taxon>
        <taxon>Deinococcota</taxon>
        <taxon>Deinococci</taxon>
        <taxon>Thermales</taxon>
        <taxon>Thermaceae</taxon>
        <taxon>Meiothermus</taxon>
    </lineage>
</organism>
<proteinExistence type="predicted"/>
<feature type="domain" description="EcoEI R protein C-terminal" evidence="1">
    <location>
        <begin position="1"/>
        <end position="50"/>
    </location>
</feature>
<dbReference type="Pfam" id="PF08463">
    <property type="entry name" value="EcoEI_R_C"/>
    <property type="match status" value="1"/>
</dbReference>
<evidence type="ECO:0000313" key="3">
    <source>
        <dbReference type="Proteomes" id="UP000263013"/>
    </source>
</evidence>
<name>A0ABN5M223_9DEIN</name>
<reference evidence="2 3" key="1">
    <citation type="submission" date="2017-05" db="EMBL/GenBank/DDBJ databases">
        <title>Complete genome sequence of Meiothermus taiwanensis WR-220.</title>
        <authorList>
            <person name="Wu W.-L."/>
            <person name="Lo W.-S."/>
            <person name="Kuo C.-H."/>
            <person name="Wu S.-H."/>
        </authorList>
    </citation>
    <scope>NUCLEOTIDE SEQUENCE [LARGE SCALE GENOMIC DNA]</scope>
    <source>
        <strain evidence="2 3">WR-220</strain>
    </source>
</reference>
<gene>
    <name evidence="2" type="ORF">Mtai_v1c18180</name>
</gene>
<dbReference type="InterPro" id="IPR013670">
    <property type="entry name" value="EcoEI_R_C_dom"/>
</dbReference>
<keyword evidence="3" id="KW-1185">Reference proteome</keyword>
<accession>A0ABN5M223</accession>
<sequence>MMRDHIAASLAIEEEDLEYIPFSARGGAYRARRLFGVELDELMRELTEALAA</sequence>
<protein>
    <recommendedName>
        <fullName evidence="1">EcoEI R protein C-terminal domain-containing protein</fullName>
    </recommendedName>
</protein>
<evidence type="ECO:0000259" key="1">
    <source>
        <dbReference type="Pfam" id="PF08463"/>
    </source>
</evidence>
<dbReference type="Proteomes" id="UP000263013">
    <property type="component" value="Chromosome"/>
</dbReference>